<dbReference type="NCBIfam" id="TIGR00589">
    <property type="entry name" value="ogt"/>
    <property type="match status" value="1"/>
</dbReference>
<evidence type="ECO:0000256" key="2">
    <source>
        <dbReference type="ARBA" id="ARBA00008711"/>
    </source>
</evidence>
<dbReference type="InterPro" id="IPR008332">
    <property type="entry name" value="MethylG_MeTrfase_N"/>
</dbReference>
<dbReference type="GO" id="GO:0006281">
    <property type="term" value="P:DNA repair"/>
    <property type="evidence" value="ECO:0007669"/>
    <property type="project" value="UniProtKB-KW"/>
</dbReference>
<feature type="domain" description="Methylguanine DNA methyltransferase ribonuclease-like" evidence="10">
    <location>
        <begin position="5"/>
        <end position="83"/>
    </location>
</feature>
<dbReference type="STRING" id="221109.gene:10732957"/>
<evidence type="ECO:0000256" key="8">
    <source>
        <dbReference type="ARBA" id="ARBA00049348"/>
    </source>
</evidence>
<dbReference type="KEGG" id="oih:OB0736"/>
<accession>Q8ESA5</accession>
<dbReference type="RefSeq" id="WP_011065144.1">
    <property type="nucleotide sequence ID" value="NC_004193.1"/>
</dbReference>
<keyword evidence="5 11" id="KW-0808">Transferase</keyword>
<comment type="catalytic activity">
    <reaction evidence="8">
        <text>a 6-O-methyl-2'-deoxyguanosine in DNA + L-cysteinyl-[protein] = S-methyl-L-cysteinyl-[protein] + a 2'-deoxyguanosine in DNA</text>
        <dbReference type="Rhea" id="RHEA:24000"/>
        <dbReference type="Rhea" id="RHEA-COMP:10131"/>
        <dbReference type="Rhea" id="RHEA-COMP:10132"/>
        <dbReference type="Rhea" id="RHEA-COMP:11367"/>
        <dbReference type="Rhea" id="RHEA-COMP:11368"/>
        <dbReference type="ChEBI" id="CHEBI:29950"/>
        <dbReference type="ChEBI" id="CHEBI:82612"/>
        <dbReference type="ChEBI" id="CHEBI:85445"/>
        <dbReference type="ChEBI" id="CHEBI:85448"/>
        <dbReference type="EC" id="2.1.1.63"/>
    </reaction>
</comment>
<name>Q8ESA5_OCEIH</name>
<evidence type="ECO:0000313" key="12">
    <source>
        <dbReference type="Proteomes" id="UP000000822"/>
    </source>
</evidence>
<evidence type="ECO:0000256" key="7">
    <source>
        <dbReference type="ARBA" id="ARBA00023204"/>
    </source>
</evidence>
<dbReference type="PANTHER" id="PTHR10815:SF12">
    <property type="entry name" value="METHYLATED-DNA--PROTEIN-CYSTEINE METHYLTRANSFERASE, INDUCIBLE"/>
    <property type="match status" value="1"/>
</dbReference>
<comment type="similarity">
    <text evidence="2">Belongs to the MGMT family.</text>
</comment>
<feature type="domain" description="Methylated-DNA-[protein]-cysteine S-methyltransferase DNA binding" evidence="9">
    <location>
        <begin position="88"/>
        <end position="166"/>
    </location>
</feature>
<dbReference type="GO" id="GO:0032259">
    <property type="term" value="P:methylation"/>
    <property type="evidence" value="ECO:0007669"/>
    <property type="project" value="UniProtKB-KW"/>
</dbReference>
<protein>
    <recommendedName>
        <fullName evidence="3">methylated-DNA--[protein]-cysteine S-methyltransferase</fullName>
        <ecNumber evidence="3">2.1.1.63</ecNumber>
    </recommendedName>
</protein>
<organism evidence="11 12">
    <name type="scientific">Oceanobacillus iheyensis (strain DSM 14371 / CIP 107618 / JCM 11309 / KCTC 3954 / HTE831)</name>
    <dbReference type="NCBI Taxonomy" id="221109"/>
    <lineage>
        <taxon>Bacteria</taxon>
        <taxon>Bacillati</taxon>
        <taxon>Bacillota</taxon>
        <taxon>Bacilli</taxon>
        <taxon>Bacillales</taxon>
        <taxon>Bacillaceae</taxon>
        <taxon>Oceanobacillus</taxon>
    </lineage>
</organism>
<dbReference type="Proteomes" id="UP000000822">
    <property type="component" value="Chromosome"/>
</dbReference>
<dbReference type="PANTHER" id="PTHR10815">
    <property type="entry name" value="METHYLATED-DNA--PROTEIN-CYSTEINE METHYLTRANSFERASE"/>
    <property type="match status" value="1"/>
</dbReference>
<keyword evidence="7" id="KW-0234">DNA repair</keyword>
<dbReference type="AlphaFoldDB" id="Q8ESA5"/>
<dbReference type="InterPro" id="IPR036217">
    <property type="entry name" value="MethylDNA_cys_MeTrfase_DNAb"/>
</dbReference>
<dbReference type="EMBL" id="BA000028">
    <property type="protein sequence ID" value="BAC12692.1"/>
    <property type="molecule type" value="Genomic_DNA"/>
</dbReference>
<reference evidence="11 12" key="2">
    <citation type="journal article" date="2002" name="Nucleic Acids Res.">
        <title>Genome sequence of Oceanobacillus iheyensis isolated from the Iheya Ridge and its unexpected adaptive capabilities to extreme environments.</title>
        <authorList>
            <person name="Takami H."/>
            <person name="Takaki Y."/>
            <person name="Uchiyama I."/>
        </authorList>
    </citation>
    <scope>NUCLEOTIDE SEQUENCE [LARGE SCALE GENOMIC DNA]</scope>
    <source>
        <strain evidence="12">DSM 14371 / CIP 107618 / JCM 11309 / KCTC 3954 / HTE831</strain>
    </source>
</reference>
<dbReference type="CDD" id="cd06445">
    <property type="entry name" value="ATase"/>
    <property type="match status" value="1"/>
</dbReference>
<dbReference type="InterPro" id="IPR036631">
    <property type="entry name" value="MGMT_N_sf"/>
</dbReference>
<dbReference type="SUPFAM" id="SSF46767">
    <property type="entry name" value="Methylated DNA-protein cysteine methyltransferase, C-terminal domain"/>
    <property type="match status" value="1"/>
</dbReference>
<proteinExistence type="inferred from homology"/>
<evidence type="ECO:0000256" key="1">
    <source>
        <dbReference type="ARBA" id="ARBA00001286"/>
    </source>
</evidence>
<dbReference type="HOGENOM" id="CLU_000445_52_2_9"/>
<dbReference type="SUPFAM" id="SSF53155">
    <property type="entry name" value="Methylated DNA-protein cysteine methyltransferase domain"/>
    <property type="match status" value="1"/>
</dbReference>
<evidence type="ECO:0000256" key="5">
    <source>
        <dbReference type="ARBA" id="ARBA00022679"/>
    </source>
</evidence>
<comment type="catalytic activity">
    <reaction evidence="1">
        <text>a 4-O-methyl-thymidine in DNA + L-cysteinyl-[protein] = a thymidine in DNA + S-methyl-L-cysteinyl-[protein]</text>
        <dbReference type="Rhea" id="RHEA:53428"/>
        <dbReference type="Rhea" id="RHEA-COMP:10131"/>
        <dbReference type="Rhea" id="RHEA-COMP:10132"/>
        <dbReference type="Rhea" id="RHEA-COMP:13555"/>
        <dbReference type="Rhea" id="RHEA-COMP:13556"/>
        <dbReference type="ChEBI" id="CHEBI:29950"/>
        <dbReference type="ChEBI" id="CHEBI:82612"/>
        <dbReference type="ChEBI" id="CHEBI:137386"/>
        <dbReference type="ChEBI" id="CHEBI:137387"/>
        <dbReference type="EC" id="2.1.1.63"/>
    </reaction>
</comment>
<reference evidence="11 12" key="1">
    <citation type="journal article" date="2001" name="FEMS Microbiol. Lett.">
        <title>Oceanobacillus iheyensis gen. nov., sp. nov., a deep-sea extremely halotolerant and alkaliphilic species isolated from a depth of 1050 m on the Iheya Ridge.</title>
        <authorList>
            <person name="Lu J."/>
            <person name="Nogi Y."/>
            <person name="Takami H."/>
        </authorList>
    </citation>
    <scope>NUCLEOTIDE SEQUENCE [LARGE SCALE GENOMIC DNA]</scope>
    <source>
        <strain evidence="12">DSM 14371 / CIP 107618 / JCM 11309 / KCTC 3954 / HTE831</strain>
    </source>
</reference>
<sequence length="167" mass="18729">MNNVLYYSKITFDNGSIWVLGTDKDIYYIGGYNSGFNDLSLWAKKKYPAYELIGDDQILETAVEEMKSYFDGKLTDFSFEVDYSYGTPFQQKVWHALQEVPYGETVTYTDIANQIGRPDAVRAVAGAIGANQLLIAIPCHRVIGKNGKLVGYRGGIEMKESLLKLES</sequence>
<evidence type="ECO:0000313" key="11">
    <source>
        <dbReference type="EMBL" id="BAC12692.1"/>
    </source>
</evidence>
<dbReference type="PhylomeDB" id="Q8ESA5"/>
<dbReference type="Pfam" id="PF01035">
    <property type="entry name" value="DNA_binding_1"/>
    <property type="match status" value="1"/>
</dbReference>
<evidence type="ECO:0000256" key="6">
    <source>
        <dbReference type="ARBA" id="ARBA00022763"/>
    </source>
</evidence>
<dbReference type="eggNOG" id="COG0350">
    <property type="taxonomic scope" value="Bacteria"/>
</dbReference>
<dbReference type="InterPro" id="IPR036388">
    <property type="entry name" value="WH-like_DNA-bd_sf"/>
</dbReference>
<dbReference type="EC" id="2.1.1.63" evidence="3"/>
<dbReference type="InterPro" id="IPR014048">
    <property type="entry name" value="MethylDNA_cys_MeTrfase_DNA-bd"/>
</dbReference>
<dbReference type="GO" id="GO:0003908">
    <property type="term" value="F:methylated-DNA-[protein]-cysteine S-methyltransferase activity"/>
    <property type="evidence" value="ECO:0007669"/>
    <property type="project" value="UniProtKB-EC"/>
</dbReference>
<keyword evidence="4 11" id="KW-0489">Methyltransferase</keyword>
<dbReference type="OrthoDB" id="9802228at2"/>
<dbReference type="FunFam" id="1.10.10.10:FF:000214">
    <property type="entry name" value="Methylated-DNA--protein-cysteine methyltransferase"/>
    <property type="match status" value="1"/>
</dbReference>
<evidence type="ECO:0000259" key="9">
    <source>
        <dbReference type="Pfam" id="PF01035"/>
    </source>
</evidence>
<gene>
    <name evidence="11" type="ordered locus">OB0736</name>
</gene>
<dbReference type="Gene3D" id="1.10.10.10">
    <property type="entry name" value="Winged helix-like DNA-binding domain superfamily/Winged helix DNA-binding domain"/>
    <property type="match status" value="1"/>
</dbReference>
<dbReference type="PROSITE" id="PS00374">
    <property type="entry name" value="MGMT"/>
    <property type="match status" value="1"/>
</dbReference>
<evidence type="ECO:0000256" key="3">
    <source>
        <dbReference type="ARBA" id="ARBA00011918"/>
    </source>
</evidence>
<dbReference type="InterPro" id="IPR001497">
    <property type="entry name" value="MethylDNA_cys_MeTrfase_AS"/>
</dbReference>
<keyword evidence="12" id="KW-1185">Reference proteome</keyword>
<dbReference type="Pfam" id="PF02870">
    <property type="entry name" value="Methyltransf_1N"/>
    <property type="match status" value="1"/>
</dbReference>
<evidence type="ECO:0000256" key="4">
    <source>
        <dbReference type="ARBA" id="ARBA00022603"/>
    </source>
</evidence>
<keyword evidence="6" id="KW-0227">DNA damage</keyword>
<evidence type="ECO:0000259" key="10">
    <source>
        <dbReference type="Pfam" id="PF02870"/>
    </source>
</evidence>